<comment type="caution">
    <text evidence="1">The sequence shown here is derived from an EMBL/GenBank/DDBJ whole genome shotgun (WGS) entry which is preliminary data.</text>
</comment>
<evidence type="ECO:0000313" key="2">
    <source>
        <dbReference type="Proteomes" id="UP000621455"/>
    </source>
</evidence>
<protein>
    <submittedName>
        <fullName evidence="1">Uncharacterized protein</fullName>
    </submittedName>
</protein>
<accession>A0ABX0N0H4</accession>
<keyword evidence="2" id="KW-1185">Reference proteome</keyword>
<name>A0ABX0N0H4_9BURK</name>
<gene>
    <name evidence="1" type="ORF">F2P44_05550</name>
</gene>
<sequence length="258" mass="28860">MDQNDPFERDNLEPAEALLMAQENARDYFQGELYQKDGKQRLEGITIERPGDATLELDEAETGKLFMIPDGSTVWALTVREKEDAPAGLDVMSNNVFMAENENASVIAYRDEEGTALRVDALYIRRLILSADAPERLATVSFGLMAITAYRLGFDHIELFAAGNGPVDQDDPDGFVGFAVWPKFGFDAGLNPVELSKAPSEALRACETVQDVLATDPDWWAQHGRGREMRFDLTAHSRSWRILLNYLYDVLPLPELES</sequence>
<evidence type="ECO:0000313" key="1">
    <source>
        <dbReference type="EMBL" id="NHZ78744.1"/>
    </source>
</evidence>
<dbReference type="RefSeq" id="WP_167085730.1">
    <property type="nucleotide sequence ID" value="NZ_WHJG01000004.1"/>
</dbReference>
<organism evidence="1 2">
    <name type="scientific">Massilia frigida</name>
    <dbReference type="NCBI Taxonomy" id="2609281"/>
    <lineage>
        <taxon>Bacteria</taxon>
        <taxon>Pseudomonadati</taxon>
        <taxon>Pseudomonadota</taxon>
        <taxon>Betaproteobacteria</taxon>
        <taxon>Burkholderiales</taxon>
        <taxon>Oxalobacteraceae</taxon>
        <taxon>Telluria group</taxon>
        <taxon>Massilia</taxon>
    </lineage>
</organism>
<reference evidence="1 2" key="1">
    <citation type="submission" date="2019-10" db="EMBL/GenBank/DDBJ databases">
        <title>Taxonomy of Antarctic Massilia spp.: description of Massilia rubra sp. nov., Massilia aquatica sp. nov., Massilia mucilaginosa sp. nov., Massilia frigida sp. nov. isolated from streams, lakes and regoliths.</title>
        <authorList>
            <person name="Holochova P."/>
            <person name="Sedlacek I."/>
            <person name="Kralova S."/>
            <person name="Maslanova I."/>
            <person name="Busse H.-J."/>
            <person name="Stankova E."/>
            <person name="Vrbovska V."/>
            <person name="Kovarovic V."/>
            <person name="Bartak M."/>
            <person name="Svec P."/>
            <person name="Pantucek R."/>
        </authorList>
    </citation>
    <scope>NUCLEOTIDE SEQUENCE [LARGE SCALE GENOMIC DNA]</scope>
    <source>
        <strain evidence="1 2">CCM 8695</strain>
    </source>
</reference>
<proteinExistence type="predicted"/>
<dbReference type="EMBL" id="WHJG01000004">
    <property type="protein sequence ID" value="NHZ78744.1"/>
    <property type="molecule type" value="Genomic_DNA"/>
</dbReference>
<dbReference type="Proteomes" id="UP000621455">
    <property type="component" value="Unassembled WGS sequence"/>
</dbReference>